<dbReference type="AlphaFoldDB" id="A0A3N2Q503"/>
<reference evidence="3 4" key="1">
    <citation type="journal article" date="2018" name="Mol. Ecol.">
        <title>The obligate alkalophilic soda-lake fungus Sodiomyces alkalinus has shifted to a protein diet.</title>
        <authorList>
            <person name="Grum-Grzhimaylo A.A."/>
            <person name="Falkoski D.L."/>
            <person name="van den Heuvel J."/>
            <person name="Valero-Jimenez C.A."/>
            <person name="Min B."/>
            <person name="Choi I.G."/>
            <person name="Lipzen A."/>
            <person name="Daum C.G."/>
            <person name="Aanen D.K."/>
            <person name="Tsang A."/>
            <person name="Henrissat B."/>
            <person name="Bilanenko E.N."/>
            <person name="de Vries R.P."/>
            <person name="van Kan J.A.L."/>
            <person name="Grigoriev I.V."/>
            <person name="Debets A.J.M."/>
        </authorList>
    </citation>
    <scope>NUCLEOTIDE SEQUENCE [LARGE SCALE GENOMIC DNA]</scope>
    <source>
        <strain evidence="3 4">F11</strain>
    </source>
</reference>
<sequence length="423" mass="46853">MFYRQETVVLLGASWSCRHFRTAERQLRRPTSFLSFLIDFFITPRHANTAYIAQATFAMPSDLSSFLATRYLVADPKPSKKRKRKQATDGLIIADDDDSWANPSSSRQDNDDSTLDGSVTVSGTSADFRRSKKSNWKSLNGQSTTTATTTTTTTRTPATDSDAAAANAILASAAAESSAAHDADDELPTIAHDGGGDPSVVKMSDGTHAGLQSAASVAAQLRKRREAEEAEFTALRKKKTSKKNEGKEEEEEEEETVYRDATGRRVDVAMKRAEARRMAAEQEERDRERQAKTTARGDVQAAEARARREALEEAKTMTFARTADDEEMNREMKDRQRWNDPMAQFMDTADSGGGAGDGGGKSKKGKGRRPVYTGAAPPNRYGIRPGYRWDGVDRSNGFEGERFKAINRRERNKGLDYAWQMDE</sequence>
<dbReference type="OrthoDB" id="6022at2759"/>
<dbReference type="PANTHER" id="PTHR31809:SF0">
    <property type="entry name" value="BUD13 HOMOLOG"/>
    <property type="match status" value="1"/>
</dbReference>
<feature type="compositionally biased region" description="Polar residues" evidence="2">
    <location>
        <begin position="115"/>
        <end position="125"/>
    </location>
</feature>
<evidence type="ECO:0008006" key="5">
    <source>
        <dbReference type="Google" id="ProtNLM"/>
    </source>
</evidence>
<dbReference type="GO" id="GO:0070274">
    <property type="term" value="C:RES complex"/>
    <property type="evidence" value="ECO:0007669"/>
    <property type="project" value="TreeGrafter"/>
</dbReference>
<dbReference type="STRING" id="1314773.A0A3N2Q503"/>
<feature type="compositionally biased region" description="Basic and acidic residues" evidence="2">
    <location>
        <begin position="329"/>
        <end position="338"/>
    </location>
</feature>
<dbReference type="PANTHER" id="PTHR31809">
    <property type="entry name" value="BUD13 HOMOLOG"/>
    <property type="match status" value="1"/>
</dbReference>
<feature type="compositionally biased region" description="Basic and acidic residues" evidence="2">
    <location>
        <begin position="304"/>
        <end position="315"/>
    </location>
</feature>
<keyword evidence="4" id="KW-1185">Reference proteome</keyword>
<evidence type="ECO:0000256" key="2">
    <source>
        <dbReference type="SAM" id="MobiDB-lite"/>
    </source>
</evidence>
<dbReference type="RefSeq" id="XP_028469655.1">
    <property type="nucleotide sequence ID" value="XM_028614661.1"/>
</dbReference>
<feature type="compositionally biased region" description="Basic and acidic residues" evidence="2">
    <location>
        <begin position="275"/>
        <end position="291"/>
    </location>
</feature>
<feature type="region of interest" description="Disordered" evidence="2">
    <location>
        <begin position="275"/>
        <end position="394"/>
    </location>
</feature>
<dbReference type="InterPro" id="IPR051112">
    <property type="entry name" value="CWC26_splicing_factor"/>
</dbReference>
<gene>
    <name evidence="3" type="ORF">SODALDRAFT_374262</name>
</gene>
<evidence type="ECO:0000313" key="4">
    <source>
        <dbReference type="Proteomes" id="UP000272025"/>
    </source>
</evidence>
<dbReference type="GeneID" id="39583139"/>
<dbReference type="Proteomes" id="UP000272025">
    <property type="component" value="Unassembled WGS sequence"/>
</dbReference>
<dbReference type="GO" id="GO:0005684">
    <property type="term" value="C:U2-type spliceosomal complex"/>
    <property type="evidence" value="ECO:0007669"/>
    <property type="project" value="TreeGrafter"/>
</dbReference>
<dbReference type="InterPro" id="IPR018609">
    <property type="entry name" value="Bud13"/>
</dbReference>
<proteinExistence type="inferred from homology"/>
<dbReference type="GO" id="GO:0000398">
    <property type="term" value="P:mRNA splicing, via spliceosome"/>
    <property type="evidence" value="ECO:0007669"/>
    <property type="project" value="TreeGrafter"/>
</dbReference>
<protein>
    <recommendedName>
        <fullName evidence="5">Pre-mRNA-splicing factor CWC26</fullName>
    </recommendedName>
</protein>
<dbReference type="Pfam" id="PF09736">
    <property type="entry name" value="Bud13"/>
    <property type="match status" value="1"/>
</dbReference>
<evidence type="ECO:0000313" key="3">
    <source>
        <dbReference type="EMBL" id="ROT41849.1"/>
    </source>
</evidence>
<feature type="region of interest" description="Disordered" evidence="2">
    <location>
        <begin position="77"/>
        <end position="159"/>
    </location>
</feature>
<dbReference type="EMBL" id="ML119051">
    <property type="protein sequence ID" value="ROT41849.1"/>
    <property type="molecule type" value="Genomic_DNA"/>
</dbReference>
<comment type="similarity">
    <text evidence="1">Belongs to the CWC26 family.</text>
</comment>
<organism evidence="3 4">
    <name type="scientific">Sodiomyces alkalinus (strain CBS 110278 / VKM F-3762 / F11)</name>
    <name type="common">Alkaliphilic filamentous fungus</name>
    <dbReference type="NCBI Taxonomy" id="1314773"/>
    <lineage>
        <taxon>Eukaryota</taxon>
        <taxon>Fungi</taxon>
        <taxon>Dikarya</taxon>
        <taxon>Ascomycota</taxon>
        <taxon>Pezizomycotina</taxon>
        <taxon>Sordariomycetes</taxon>
        <taxon>Hypocreomycetidae</taxon>
        <taxon>Glomerellales</taxon>
        <taxon>Plectosphaerellaceae</taxon>
        <taxon>Sodiomyces</taxon>
    </lineage>
</organism>
<evidence type="ECO:0000256" key="1">
    <source>
        <dbReference type="ARBA" id="ARBA00011069"/>
    </source>
</evidence>
<feature type="region of interest" description="Disordered" evidence="2">
    <location>
        <begin position="176"/>
        <end position="261"/>
    </location>
</feature>
<name>A0A3N2Q503_SODAK</name>
<dbReference type="GO" id="GO:0003723">
    <property type="term" value="F:RNA binding"/>
    <property type="evidence" value="ECO:0007669"/>
    <property type="project" value="TreeGrafter"/>
</dbReference>
<feature type="compositionally biased region" description="Low complexity" evidence="2">
    <location>
        <begin position="143"/>
        <end position="159"/>
    </location>
</feature>
<accession>A0A3N2Q503</accession>